<dbReference type="EMBL" id="JAFCNB010000005">
    <property type="protein sequence ID" value="MBP2704532.1"/>
    <property type="molecule type" value="Genomic_DNA"/>
</dbReference>
<comment type="caution">
    <text evidence="1">The sequence shown here is derived from an EMBL/GenBank/DDBJ whole genome shotgun (WGS) entry which is preliminary data.</text>
</comment>
<protein>
    <submittedName>
        <fullName evidence="1">Uncharacterized protein</fullName>
    </submittedName>
</protein>
<organism evidence="1 2">
    <name type="scientific">Microbispora oryzae</name>
    <dbReference type="NCBI Taxonomy" id="2806554"/>
    <lineage>
        <taxon>Bacteria</taxon>
        <taxon>Bacillati</taxon>
        <taxon>Actinomycetota</taxon>
        <taxon>Actinomycetes</taxon>
        <taxon>Streptosporangiales</taxon>
        <taxon>Streptosporangiaceae</taxon>
        <taxon>Microbispora</taxon>
    </lineage>
</organism>
<evidence type="ECO:0000313" key="1">
    <source>
        <dbReference type="EMBL" id="MBP2704532.1"/>
    </source>
</evidence>
<dbReference type="Proteomes" id="UP000674234">
    <property type="component" value="Unassembled WGS sequence"/>
</dbReference>
<accession>A0A941AJ32</accession>
<dbReference type="RefSeq" id="WP_210155829.1">
    <property type="nucleotide sequence ID" value="NZ_JAFCNB010000005.1"/>
</dbReference>
<proteinExistence type="predicted"/>
<sequence>MARLRDFLERFRPAGVPGAAAPAGVPAEAADEAAELEAVFSALGEVRDRCAREIDTAERAAREIRERGHAEAAALVASARLAAEAERASAASSVLRRSEEENEALMRAAAQAAADVRRRAETLIPREVARVVAEVRSLAGDPP</sequence>
<keyword evidence="2" id="KW-1185">Reference proteome</keyword>
<evidence type="ECO:0000313" key="2">
    <source>
        <dbReference type="Proteomes" id="UP000674234"/>
    </source>
</evidence>
<dbReference type="AlphaFoldDB" id="A0A941AJ32"/>
<name>A0A941AJ32_9ACTN</name>
<gene>
    <name evidence="1" type="ORF">JOL79_11975</name>
</gene>
<reference evidence="1" key="1">
    <citation type="submission" date="2021-02" db="EMBL/GenBank/DDBJ databases">
        <title>Draft genome sequence of Microbispora sp. RL4-1S isolated from rice leaves in Thailand.</title>
        <authorList>
            <person name="Muangham S."/>
            <person name="Duangmal K."/>
        </authorList>
    </citation>
    <scope>NUCLEOTIDE SEQUENCE</scope>
    <source>
        <strain evidence="1">RL4-1S</strain>
    </source>
</reference>